<keyword evidence="2" id="KW-1185">Reference proteome</keyword>
<dbReference type="Proteomes" id="UP001158576">
    <property type="component" value="Chromosome PAR"/>
</dbReference>
<gene>
    <name evidence="1" type="ORF">OKIOD_LOCUS4055</name>
</gene>
<reference evidence="1 2" key="1">
    <citation type="submission" date="2021-04" db="EMBL/GenBank/DDBJ databases">
        <authorList>
            <person name="Bliznina A."/>
        </authorList>
    </citation>
    <scope>NUCLEOTIDE SEQUENCE [LARGE SCALE GENOMIC DNA]</scope>
</reference>
<dbReference type="EMBL" id="OU015568">
    <property type="protein sequence ID" value="CAG5090192.1"/>
    <property type="molecule type" value="Genomic_DNA"/>
</dbReference>
<protein>
    <submittedName>
        <fullName evidence="1">Oidioi.mRNA.OKI2018_I69.PAR.g12497.t1.cds</fullName>
    </submittedName>
</protein>
<name>A0ABN7S0V3_OIKDI</name>
<accession>A0ABN7S0V3</accession>
<proteinExistence type="predicted"/>
<organism evidence="1 2">
    <name type="scientific">Oikopleura dioica</name>
    <name type="common">Tunicate</name>
    <dbReference type="NCBI Taxonomy" id="34765"/>
    <lineage>
        <taxon>Eukaryota</taxon>
        <taxon>Metazoa</taxon>
        <taxon>Chordata</taxon>
        <taxon>Tunicata</taxon>
        <taxon>Appendicularia</taxon>
        <taxon>Copelata</taxon>
        <taxon>Oikopleuridae</taxon>
        <taxon>Oikopleura</taxon>
    </lineage>
</organism>
<evidence type="ECO:0000313" key="2">
    <source>
        <dbReference type="Proteomes" id="UP001158576"/>
    </source>
</evidence>
<evidence type="ECO:0000313" key="1">
    <source>
        <dbReference type="EMBL" id="CAG5090192.1"/>
    </source>
</evidence>
<sequence>MLSRKWKPLRNYVRRVAEKAGAKEKSGWKEKHEDFEKFGWKPEPLLCETSRYDDRSPRYKLVDMPENWSPYKWSGINRPANKNDYIALPLKVDAMMNDLVGFQFMNKMQKENFRSAARKFEQYWKHRRIARAPLNEDQAEKKYNEAFLATQIGPKVCSNTMKIDS</sequence>